<accession>A0AAV7SZS8</accession>
<feature type="region of interest" description="Disordered" evidence="1">
    <location>
        <begin position="49"/>
        <end position="127"/>
    </location>
</feature>
<proteinExistence type="predicted"/>
<keyword evidence="3" id="KW-1185">Reference proteome</keyword>
<organism evidence="2 3">
    <name type="scientific">Pleurodeles waltl</name>
    <name type="common">Iberian ribbed newt</name>
    <dbReference type="NCBI Taxonomy" id="8319"/>
    <lineage>
        <taxon>Eukaryota</taxon>
        <taxon>Metazoa</taxon>
        <taxon>Chordata</taxon>
        <taxon>Craniata</taxon>
        <taxon>Vertebrata</taxon>
        <taxon>Euteleostomi</taxon>
        <taxon>Amphibia</taxon>
        <taxon>Batrachia</taxon>
        <taxon>Caudata</taxon>
        <taxon>Salamandroidea</taxon>
        <taxon>Salamandridae</taxon>
        <taxon>Pleurodelinae</taxon>
        <taxon>Pleurodeles</taxon>
    </lineage>
</organism>
<dbReference type="Proteomes" id="UP001066276">
    <property type="component" value="Chromosome 4_1"/>
</dbReference>
<dbReference type="AlphaFoldDB" id="A0AAV7SZS8"/>
<feature type="compositionally biased region" description="Low complexity" evidence="1">
    <location>
        <begin position="79"/>
        <end position="93"/>
    </location>
</feature>
<evidence type="ECO:0000313" key="3">
    <source>
        <dbReference type="Proteomes" id="UP001066276"/>
    </source>
</evidence>
<feature type="region of interest" description="Disordered" evidence="1">
    <location>
        <begin position="1"/>
        <end position="25"/>
    </location>
</feature>
<evidence type="ECO:0000256" key="1">
    <source>
        <dbReference type="SAM" id="MobiDB-lite"/>
    </source>
</evidence>
<name>A0AAV7SZS8_PLEWA</name>
<feature type="compositionally biased region" description="Basic and acidic residues" evidence="1">
    <location>
        <begin position="1"/>
        <end position="15"/>
    </location>
</feature>
<reference evidence="2" key="1">
    <citation type="journal article" date="2022" name="bioRxiv">
        <title>Sequencing and chromosome-scale assembly of the giantPleurodeles waltlgenome.</title>
        <authorList>
            <person name="Brown T."/>
            <person name="Elewa A."/>
            <person name="Iarovenko S."/>
            <person name="Subramanian E."/>
            <person name="Araus A.J."/>
            <person name="Petzold A."/>
            <person name="Susuki M."/>
            <person name="Suzuki K.-i.T."/>
            <person name="Hayashi T."/>
            <person name="Toyoda A."/>
            <person name="Oliveira C."/>
            <person name="Osipova E."/>
            <person name="Leigh N.D."/>
            <person name="Simon A."/>
            <person name="Yun M.H."/>
        </authorList>
    </citation>
    <scope>NUCLEOTIDE SEQUENCE</scope>
    <source>
        <strain evidence="2">20211129_DDA</strain>
        <tissue evidence="2">Liver</tissue>
    </source>
</reference>
<protein>
    <submittedName>
        <fullName evidence="2">Uncharacterized protein</fullName>
    </submittedName>
</protein>
<evidence type="ECO:0000313" key="2">
    <source>
        <dbReference type="EMBL" id="KAJ1169470.1"/>
    </source>
</evidence>
<dbReference type="EMBL" id="JANPWB010000007">
    <property type="protein sequence ID" value="KAJ1169470.1"/>
    <property type="molecule type" value="Genomic_DNA"/>
</dbReference>
<sequence>MVRQEQQEQEQRDPPAHPVSRTGQQNSFWRSFWRLVRAKTAKPALVGSRVGCLSRNTHRRKSSPPRLAAPPNRRSSTSPRLRGPRLALALPQPSKSKTRATRNQRPMFSRLRTSWLPRQRPLVRSQS</sequence>
<comment type="caution">
    <text evidence="2">The sequence shown here is derived from an EMBL/GenBank/DDBJ whole genome shotgun (WGS) entry which is preliminary data.</text>
</comment>
<gene>
    <name evidence="2" type="ORF">NDU88_001363</name>
</gene>